<keyword evidence="1" id="KW-0472">Membrane</keyword>
<dbReference type="AlphaFoldDB" id="A0A430L121"/>
<evidence type="ECO:0000313" key="2">
    <source>
        <dbReference type="EMBL" id="RTE69433.1"/>
    </source>
</evidence>
<gene>
    <name evidence="2" type="ORF">BHE90_016187</name>
</gene>
<accession>A0A430L121</accession>
<protein>
    <submittedName>
        <fullName evidence="2">Uncharacterized protein</fullName>
    </submittedName>
</protein>
<name>A0A430L121_9HYPO</name>
<feature type="transmembrane region" description="Helical" evidence="1">
    <location>
        <begin position="114"/>
        <end position="133"/>
    </location>
</feature>
<feature type="transmembrane region" description="Helical" evidence="1">
    <location>
        <begin position="238"/>
        <end position="259"/>
    </location>
</feature>
<proteinExistence type="predicted"/>
<keyword evidence="1" id="KW-0812">Transmembrane</keyword>
<comment type="caution">
    <text evidence="2">The sequence shown here is derived from an EMBL/GenBank/DDBJ whole genome shotgun (WGS) entry which is preliminary data.</text>
</comment>
<feature type="transmembrane region" description="Helical" evidence="1">
    <location>
        <begin position="214"/>
        <end position="232"/>
    </location>
</feature>
<evidence type="ECO:0000256" key="1">
    <source>
        <dbReference type="SAM" id="Phobius"/>
    </source>
</evidence>
<reference evidence="2 3" key="1">
    <citation type="submission" date="2017-06" db="EMBL/GenBank/DDBJ databases">
        <title>Comparative genomic analysis of Ambrosia Fusariam Clade fungi.</title>
        <authorList>
            <person name="Stajich J.E."/>
            <person name="Carrillo J."/>
            <person name="Kijimoto T."/>
            <person name="Eskalen A."/>
            <person name="O'Donnell K."/>
            <person name="Kasson M."/>
        </authorList>
    </citation>
    <scope>NUCLEOTIDE SEQUENCE [LARGE SCALE GENOMIC DNA]</scope>
    <source>
        <strain evidence="2 3">UCR1854</strain>
    </source>
</reference>
<keyword evidence="1" id="KW-1133">Transmembrane helix</keyword>
<sequence length="477" mass="52964">MGIQNLADWAPFQIDALGLVTIFGAGEVNRSIGNLVQSWVTEYLPVLGTHIIASNDIVAPIPGFVLYNITDGIVATDITPWFARWLQSYPLTYTATTITLRVDGKPMPYIQHSISLVLGVLTFAPLVIFTIIMGDGWGIADFIAILITVAVRQLLLCELRSSIDRAIDNLEDAHDGNVKVFLTLPDGRAVTILGPRMVVVNVLLTDPHSSRPRFYLALRLLAWLAFGAHAISLGMSTLFHQILAVIALLLGTFLAGSHVGDRNAFIGQRLRLDVDLGDPTWTRSSAYARFNLTEAEEQSMSKWNLFPQRSNTFWLENKKLLNSISTTAIKDIENFQDMQLYNEGIFMPEPAGKKPGLLTYNSPRPCMEMHKVLEDQTSLANVTDVTIGPRARKPQAFQLSVGHDAWVPEGYLGRAILLSQFEARIQIRNGDALSEEHIWKPDQELYYNGALLALVPHLKFSLAIYKLTPHDAGRPVP</sequence>
<keyword evidence="3" id="KW-1185">Reference proteome</keyword>
<dbReference type="Proteomes" id="UP000287124">
    <property type="component" value="Unassembled WGS sequence"/>
</dbReference>
<dbReference type="EMBL" id="MIKF01000578">
    <property type="protein sequence ID" value="RTE69433.1"/>
    <property type="molecule type" value="Genomic_DNA"/>
</dbReference>
<organism evidence="2 3">
    <name type="scientific">Fusarium euwallaceae</name>
    <dbReference type="NCBI Taxonomy" id="1147111"/>
    <lineage>
        <taxon>Eukaryota</taxon>
        <taxon>Fungi</taxon>
        <taxon>Dikarya</taxon>
        <taxon>Ascomycota</taxon>
        <taxon>Pezizomycotina</taxon>
        <taxon>Sordariomycetes</taxon>
        <taxon>Hypocreomycetidae</taxon>
        <taxon>Hypocreales</taxon>
        <taxon>Nectriaceae</taxon>
        <taxon>Fusarium</taxon>
        <taxon>Fusarium solani species complex</taxon>
    </lineage>
</organism>
<evidence type="ECO:0000313" key="3">
    <source>
        <dbReference type="Proteomes" id="UP000287124"/>
    </source>
</evidence>
<feature type="transmembrane region" description="Helical" evidence="1">
    <location>
        <begin position="139"/>
        <end position="157"/>
    </location>
</feature>